<evidence type="ECO:0000313" key="16">
    <source>
        <dbReference type="EMBL" id="CAG9795884.1"/>
    </source>
</evidence>
<dbReference type="EMBL" id="OU893339">
    <property type="protein sequence ID" value="CAG9795884.1"/>
    <property type="molecule type" value="Genomic_DNA"/>
</dbReference>
<evidence type="ECO:0000256" key="10">
    <source>
        <dbReference type="ARBA" id="ARBA00022842"/>
    </source>
</evidence>
<dbReference type="AlphaFoldDB" id="A0A9N9RFZ7"/>
<evidence type="ECO:0000256" key="3">
    <source>
        <dbReference type="ARBA" id="ARBA00008663"/>
    </source>
</evidence>
<sequence length="568" mass="63137">MSLPWYVPLEKAPSLKDADINEQPSLLKHYSNLKIHESPIEEIQSGLMCDIGMMNRDVTVIQRLIACGMTIAKLELVGLESDDCAQLIQSIRQAVYNYSTDLNYIYPLALLMSIQGPTIETGELKDGPKSVIEIHKNKTIRLSTEPRWKNSGTCECLYVRYDHLTKLHPSDKIFIDSVAPGEKIQLSVLEVGECSVECRVNIGGLIGSKMAVRIPKVPEHCHSINDEGDSTSIYTITSNESSEKPIEQKDQIAWAVASDIDALLIPRCQYSSDVRLFKELLSENGKHILIFASVETVRGLDNIDDILKEADGIFLDRNNLSTDLPIEKIFIAQKMILAKCNLIGKPCICKAVINEHIPTLCVSDIANLIIDGADVIYLELNFSDSPLKKLRPSHDSNRIATHCLAAASVICKEAEHILWKPSIYGNLELMQSPLNEPSKGICVSAVELAMRSRASVILCMTNSGRTAKILSYVKPPCPIVAVTRTCHAARQLRFWRGVRAVHCFDEVKSNWNSEVEARILVAIDYCKAKRILCAGDPYVVVTGTRRGVGYCDSIRLLYASARNMVIVE</sequence>
<dbReference type="OrthoDB" id="108365at2759"/>
<comment type="cofactor">
    <cofactor evidence="1">
        <name>K(+)</name>
        <dbReference type="ChEBI" id="CHEBI:29103"/>
    </cofactor>
</comment>
<dbReference type="PANTHER" id="PTHR11817">
    <property type="entry name" value="PYRUVATE KINASE"/>
    <property type="match status" value="1"/>
</dbReference>
<evidence type="ECO:0000259" key="15">
    <source>
        <dbReference type="Pfam" id="PF02887"/>
    </source>
</evidence>
<dbReference type="Gene3D" id="3.20.20.60">
    <property type="entry name" value="Phosphoenolpyruvate-binding domains"/>
    <property type="match status" value="1"/>
</dbReference>
<organism evidence="16 17">
    <name type="scientific">Diatraea saccharalis</name>
    <name type="common">sugarcane borer</name>
    <dbReference type="NCBI Taxonomy" id="40085"/>
    <lineage>
        <taxon>Eukaryota</taxon>
        <taxon>Metazoa</taxon>
        <taxon>Ecdysozoa</taxon>
        <taxon>Arthropoda</taxon>
        <taxon>Hexapoda</taxon>
        <taxon>Insecta</taxon>
        <taxon>Pterygota</taxon>
        <taxon>Neoptera</taxon>
        <taxon>Endopterygota</taxon>
        <taxon>Lepidoptera</taxon>
        <taxon>Glossata</taxon>
        <taxon>Ditrysia</taxon>
        <taxon>Pyraloidea</taxon>
        <taxon>Crambidae</taxon>
        <taxon>Crambinae</taxon>
        <taxon>Diatraea</taxon>
    </lineage>
</organism>
<evidence type="ECO:0000256" key="2">
    <source>
        <dbReference type="ARBA" id="ARBA00004997"/>
    </source>
</evidence>
<dbReference type="InterPro" id="IPR040442">
    <property type="entry name" value="Pyrv_kinase-like_dom_sf"/>
</dbReference>
<evidence type="ECO:0000256" key="6">
    <source>
        <dbReference type="ARBA" id="ARBA00022723"/>
    </source>
</evidence>
<dbReference type="Gene3D" id="2.40.33.10">
    <property type="entry name" value="PK beta-barrel domain-like"/>
    <property type="match status" value="1"/>
</dbReference>
<dbReference type="Proteomes" id="UP001153714">
    <property type="component" value="Chromosome 8"/>
</dbReference>
<protein>
    <recommendedName>
        <fullName evidence="4 13">Pyruvate kinase</fullName>
        <ecNumber evidence="4 13">2.7.1.40</ecNumber>
    </recommendedName>
</protein>
<keyword evidence="6" id="KW-0479">Metal-binding</keyword>
<evidence type="ECO:0000259" key="14">
    <source>
        <dbReference type="Pfam" id="PF00224"/>
    </source>
</evidence>
<dbReference type="InterPro" id="IPR015793">
    <property type="entry name" value="Pyrv_Knase_brl"/>
</dbReference>
<evidence type="ECO:0000256" key="9">
    <source>
        <dbReference type="ARBA" id="ARBA00022840"/>
    </source>
</evidence>
<dbReference type="GO" id="GO:0005524">
    <property type="term" value="F:ATP binding"/>
    <property type="evidence" value="ECO:0007669"/>
    <property type="project" value="UniProtKB-KW"/>
</dbReference>
<reference evidence="16" key="2">
    <citation type="submission" date="2022-10" db="EMBL/GenBank/DDBJ databases">
        <authorList>
            <consortium name="ENA_rothamsted_submissions"/>
            <consortium name="culmorum"/>
            <person name="King R."/>
        </authorList>
    </citation>
    <scope>NUCLEOTIDE SEQUENCE</scope>
</reference>
<dbReference type="Pfam" id="PF02887">
    <property type="entry name" value="PK_C"/>
    <property type="match status" value="1"/>
</dbReference>
<dbReference type="SUPFAM" id="SSF51621">
    <property type="entry name" value="Phosphoenolpyruvate/pyruvate domain"/>
    <property type="match status" value="1"/>
</dbReference>
<keyword evidence="5 13" id="KW-0808">Transferase</keyword>
<dbReference type="InterPro" id="IPR036918">
    <property type="entry name" value="Pyrv_Knase_C_sf"/>
</dbReference>
<gene>
    <name evidence="16" type="ORF">DIATSA_LOCUS13115</name>
</gene>
<dbReference type="InterPro" id="IPR015813">
    <property type="entry name" value="Pyrv/PenolPyrv_kinase-like_dom"/>
</dbReference>
<dbReference type="GO" id="GO:0000287">
    <property type="term" value="F:magnesium ion binding"/>
    <property type="evidence" value="ECO:0007669"/>
    <property type="project" value="InterPro"/>
</dbReference>
<comment type="pathway">
    <text evidence="2 13">Carbohydrate degradation; glycolysis; pyruvate from D-glyceraldehyde 3-phosphate: step 5/5.</text>
</comment>
<keyword evidence="17" id="KW-1185">Reference proteome</keyword>
<dbReference type="GO" id="GO:0016301">
    <property type="term" value="F:kinase activity"/>
    <property type="evidence" value="ECO:0007669"/>
    <property type="project" value="UniProtKB-KW"/>
</dbReference>
<evidence type="ECO:0000256" key="13">
    <source>
        <dbReference type="RuleBase" id="RU000504"/>
    </source>
</evidence>
<dbReference type="InterPro" id="IPR015806">
    <property type="entry name" value="Pyrv_Knase_insert_dom_sf"/>
</dbReference>
<evidence type="ECO:0000256" key="1">
    <source>
        <dbReference type="ARBA" id="ARBA00001958"/>
    </source>
</evidence>
<name>A0A9N9RFZ7_9NEOP</name>
<dbReference type="InterPro" id="IPR001697">
    <property type="entry name" value="Pyr_Knase"/>
</dbReference>
<dbReference type="GO" id="GO:0004743">
    <property type="term" value="F:pyruvate kinase activity"/>
    <property type="evidence" value="ECO:0007669"/>
    <property type="project" value="UniProtKB-EC"/>
</dbReference>
<evidence type="ECO:0000256" key="5">
    <source>
        <dbReference type="ARBA" id="ARBA00022679"/>
    </source>
</evidence>
<evidence type="ECO:0000256" key="12">
    <source>
        <dbReference type="ARBA" id="ARBA00023317"/>
    </source>
</evidence>
<feature type="domain" description="Pyruvate kinase barrel" evidence="14">
    <location>
        <begin position="46"/>
        <end position="378"/>
    </location>
</feature>
<dbReference type="SUPFAM" id="SSF50800">
    <property type="entry name" value="PK beta-barrel domain-like"/>
    <property type="match status" value="1"/>
</dbReference>
<keyword evidence="7" id="KW-0547">Nucleotide-binding</keyword>
<dbReference type="Pfam" id="PF00224">
    <property type="entry name" value="PK"/>
    <property type="match status" value="1"/>
</dbReference>
<evidence type="ECO:0000256" key="11">
    <source>
        <dbReference type="ARBA" id="ARBA00023152"/>
    </source>
</evidence>
<proteinExistence type="inferred from homology"/>
<dbReference type="InterPro" id="IPR015795">
    <property type="entry name" value="Pyrv_Knase_C"/>
</dbReference>
<dbReference type="Gene3D" id="3.40.1380.20">
    <property type="entry name" value="Pyruvate kinase, C-terminal domain"/>
    <property type="match status" value="1"/>
</dbReference>
<dbReference type="EC" id="2.7.1.40" evidence="4 13"/>
<keyword evidence="9" id="KW-0067">ATP-binding</keyword>
<comment type="similarity">
    <text evidence="3 13">Belongs to the pyruvate kinase family.</text>
</comment>
<keyword evidence="11 13" id="KW-0324">Glycolysis</keyword>
<keyword evidence="8 13" id="KW-0418">Kinase</keyword>
<evidence type="ECO:0000256" key="8">
    <source>
        <dbReference type="ARBA" id="ARBA00022777"/>
    </source>
</evidence>
<evidence type="ECO:0000256" key="7">
    <source>
        <dbReference type="ARBA" id="ARBA00022741"/>
    </source>
</evidence>
<keyword evidence="12" id="KW-0670">Pyruvate</keyword>
<dbReference type="PRINTS" id="PR01050">
    <property type="entry name" value="PYRUVTKNASE"/>
</dbReference>
<feature type="domain" description="Pyruvate kinase C-terminal" evidence="15">
    <location>
        <begin position="441"/>
        <end position="555"/>
    </location>
</feature>
<evidence type="ECO:0000313" key="17">
    <source>
        <dbReference type="Proteomes" id="UP001153714"/>
    </source>
</evidence>
<dbReference type="SUPFAM" id="SSF52935">
    <property type="entry name" value="PK C-terminal domain-like"/>
    <property type="match status" value="1"/>
</dbReference>
<reference evidence="16" key="1">
    <citation type="submission" date="2021-12" db="EMBL/GenBank/DDBJ databases">
        <authorList>
            <person name="King R."/>
        </authorList>
    </citation>
    <scope>NUCLEOTIDE SEQUENCE</scope>
</reference>
<accession>A0A9N9RFZ7</accession>
<comment type="catalytic activity">
    <reaction evidence="13">
        <text>pyruvate + ATP = phosphoenolpyruvate + ADP + H(+)</text>
        <dbReference type="Rhea" id="RHEA:18157"/>
        <dbReference type="ChEBI" id="CHEBI:15361"/>
        <dbReference type="ChEBI" id="CHEBI:15378"/>
        <dbReference type="ChEBI" id="CHEBI:30616"/>
        <dbReference type="ChEBI" id="CHEBI:58702"/>
        <dbReference type="ChEBI" id="CHEBI:456216"/>
        <dbReference type="EC" id="2.7.1.40"/>
    </reaction>
</comment>
<dbReference type="InterPro" id="IPR011037">
    <property type="entry name" value="Pyrv_Knase-like_insert_dom_sf"/>
</dbReference>
<dbReference type="GO" id="GO:0030955">
    <property type="term" value="F:potassium ion binding"/>
    <property type="evidence" value="ECO:0007669"/>
    <property type="project" value="InterPro"/>
</dbReference>
<keyword evidence="10 13" id="KW-0460">Magnesium</keyword>
<evidence type="ECO:0000256" key="4">
    <source>
        <dbReference type="ARBA" id="ARBA00012142"/>
    </source>
</evidence>